<dbReference type="GeneID" id="97458735"/>
<dbReference type="Proteomes" id="UP001213015">
    <property type="component" value="Unassembled WGS sequence"/>
</dbReference>
<accession>A0AAP3GWJ9</accession>
<dbReference type="Gene3D" id="3.10.290.10">
    <property type="entry name" value="RNA-binding S4 domain"/>
    <property type="match status" value="1"/>
</dbReference>
<name>A0AAP3GWJ9_9LACO</name>
<protein>
    <submittedName>
        <fullName evidence="2">S4 domain-containing protein YaaA</fullName>
    </submittedName>
</protein>
<dbReference type="GO" id="GO:0003723">
    <property type="term" value="F:RNA binding"/>
    <property type="evidence" value="ECO:0007669"/>
    <property type="project" value="UniProtKB-KW"/>
</dbReference>
<organism evidence="2 3">
    <name type="scientific">Lactobacillus mulieris</name>
    <dbReference type="NCBI Taxonomy" id="2508708"/>
    <lineage>
        <taxon>Bacteria</taxon>
        <taxon>Bacillati</taxon>
        <taxon>Bacillota</taxon>
        <taxon>Bacilli</taxon>
        <taxon>Lactobacillales</taxon>
        <taxon>Lactobacillaceae</taxon>
        <taxon>Lactobacillus</taxon>
    </lineage>
</organism>
<dbReference type="AlphaFoldDB" id="A0AAP3GWJ9"/>
<evidence type="ECO:0000256" key="1">
    <source>
        <dbReference type="PROSITE-ProRule" id="PRU00182"/>
    </source>
</evidence>
<dbReference type="RefSeq" id="WP_006586048.1">
    <property type="nucleotide sequence ID" value="NZ_CABMGH010000027.1"/>
</dbReference>
<dbReference type="InterPro" id="IPR014330">
    <property type="entry name" value="RNA-bd_S4-rel_YaaA"/>
</dbReference>
<dbReference type="NCBIfam" id="TIGR02988">
    <property type="entry name" value="YaaA_near_RecF"/>
    <property type="match status" value="1"/>
</dbReference>
<dbReference type="PROSITE" id="PS50889">
    <property type="entry name" value="S4"/>
    <property type="match status" value="1"/>
</dbReference>
<dbReference type="EMBL" id="JAKHLF010000005">
    <property type="protein sequence ID" value="MCZ3844780.1"/>
    <property type="molecule type" value="Genomic_DNA"/>
</dbReference>
<gene>
    <name evidence="2" type="primary">yaaA</name>
    <name evidence="2" type="ORF">L2422_04505</name>
</gene>
<evidence type="ECO:0000313" key="2">
    <source>
        <dbReference type="EMBL" id="MCZ3844780.1"/>
    </source>
</evidence>
<comment type="caution">
    <text evidence="2">The sequence shown here is derived from an EMBL/GenBank/DDBJ whole genome shotgun (WGS) entry which is preliminary data.</text>
</comment>
<dbReference type="SUPFAM" id="SSF55174">
    <property type="entry name" value="Alpha-L RNA-binding motif"/>
    <property type="match status" value="1"/>
</dbReference>
<dbReference type="InterPro" id="IPR036986">
    <property type="entry name" value="S4_RNA-bd_sf"/>
</dbReference>
<proteinExistence type="predicted"/>
<keyword evidence="1" id="KW-0694">RNA-binding</keyword>
<sequence>MSKIKIFKIKGEFITLGQFLKEETYVGSGGQAKWFLAESPVILNGQEENRRGKKIHVGDEVEVQGQIYKFE</sequence>
<evidence type="ECO:0000313" key="3">
    <source>
        <dbReference type="Proteomes" id="UP001213015"/>
    </source>
</evidence>
<reference evidence="2" key="1">
    <citation type="submission" date="2022-01" db="EMBL/GenBank/DDBJ databases">
        <title>VMRC isolate genome collection.</title>
        <authorList>
            <person name="France M."/>
            <person name="Rutt L."/>
            <person name="Humphrys M."/>
            <person name="Ravel J."/>
        </authorList>
    </citation>
    <scope>NUCLEOTIDE SEQUENCE</scope>
    <source>
        <strain evidence="2">C0127B5</strain>
    </source>
</reference>
<dbReference type="Pfam" id="PF13275">
    <property type="entry name" value="S4_2"/>
    <property type="match status" value="1"/>
</dbReference>